<keyword evidence="4" id="KW-0808">Transferase</keyword>
<evidence type="ECO:0000313" key="9">
    <source>
        <dbReference type="EMBL" id="HIQ61359.1"/>
    </source>
</evidence>
<protein>
    <recommendedName>
        <fullName evidence="11">Glycosyltransferase RgtA/B/C/D-like domain-containing protein</fullName>
    </recommendedName>
</protein>
<feature type="transmembrane region" description="Helical" evidence="8">
    <location>
        <begin position="126"/>
        <end position="144"/>
    </location>
</feature>
<accession>A0A9D0YTB7</accession>
<dbReference type="InterPro" id="IPR050297">
    <property type="entry name" value="LipidA_mod_glycosyltrf_83"/>
</dbReference>
<evidence type="ECO:0000256" key="3">
    <source>
        <dbReference type="ARBA" id="ARBA00022676"/>
    </source>
</evidence>
<feature type="transmembrane region" description="Helical" evidence="8">
    <location>
        <begin position="246"/>
        <end position="264"/>
    </location>
</feature>
<evidence type="ECO:0000256" key="5">
    <source>
        <dbReference type="ARBA" id="ARBA00022692"/>
    </source>
</evidence>
<organism evidence="9 10">
    <name type="scientific">Candidatus Enterenecus faecium</name>
    <dbReference type="NCBI Taxonomy" id="2840780"/>
    <lineage>
        <taxon>Bacteria</taxon>
        <taxon>Bacillati</taxon>
        <taxon>Bacillota</taxon>
        <taxon>Clostridia</taxon>
        <taxon>Eubacteriales</taxon>
        <taxon>Candidatus Enterenecus</taxon>
    </lineage>
</organism>
<keyword evidence="2" id="KW-1003">Cell membrane</keyword>
<evidence type="ECO:0000256" key="7">
    <source>
        <dbReference type="ARBA" id="ARBA00023136"/>
    </source>
</evidence>
<reference evidence="9" key="1">
    <citation type="submission" date="2020-10" db="EMBL/GenBank/DDBJ databases">
        <authorList>
            <person name="Gilroy R."/>
        </authorList>
    </citation>
    <scope>NUCLEOTIDE SEQUENCE</scope>
    <source>
        <strain evidence="9">ChiGjej2B2-12916</strain>
    </source>
</reference>
<evidence type="ECO:0000256" key="8">
    <source>
        <dbReference type="SAM" id="Phobius"/>
    </source>
</evidence>
<dbReference type="GO" id="GO:0016763">
    <property type="term" value="F:pentosyltransferase activity"/>
    <property type="evidence" value="ECO:0007669"/>
    <property type="project" value="TreeGrafter"/>
</dbReference>
<dbReference type="PANTHER" id="PTHR33908">
    <property type="entry name" value="MANNOSYLTRANSFERASE YKCB-RELATED"/>
    <property type="match status" value="1"/>
</dbReference>
<evidence type="ECO:0000256" key="6">
    <source>
        <dbReference type="ARBA" id="ARBA00022989"/>
    </source>
</evidence>
<evidence type="ECO:0000256" key="2">
    <source>
        <dbReference type="ARBA" id="ARBA00022475"/>
    </source>
</evidence>
<comment type="caution">
    <text evidence="9">The sequence shown here is derived from an EMBL/GenBank/DDBJ whole genome shotgun (WGS) entry which is preliminary data.</text>
</comment>
<comment type="subcellular location">
    <subcellularLocation>
        <location evidence="1">Cell membrane</location>
        <topology evidence="1">Multi-pass membrane protein</topology>
    </subcellularLocation>
</comment>
<feature type="transmembrane region" description="Helical" evidence="8">
    <location>
        <begin position="205"/>
        <end position="234"/>
    </location>
</feature>
<feature type="transmembrane region" description="Helical" evidence="8">
    <location>
        <begin position="301"/>
        <end position="322"/>
    </location>
</feature>
<feature type="transmembrane region" description="Helical" evidence="8">
    <location>
        <begin position="359"/>
        <end position="379"/>
    </location>
</feature>
<proteinExistence type="predicted"/>
<sequence>MKFSSLWRKHAVIVLLLAVIALAACFYQTQKVGFHEDEVYTIASAVNPGNGLLTAYEDNLMPEHGTPVWKTSQEVRDFVTLTPENYFNFHSIYRNQELDNHPPLFYILVHFSALLLGGGFSKYTVFLINLPALLASCLVLLSLLRRMGLERFRVPALLLYGLCMGTLSMVLLQRMYMLLTLFVLLYVDSCVELYHSGFTWNVWRWLRFGLICVLGFLTQYFFAVYAAFLFLVTLGAMLWQKRWRTGLGFALSHGLYGAVGIYLFPPCLDHLLHSDRGISNLSQGGYWDHLVEDLGHLARAFSLPLALFVVVSVGVAALAVVAFRRSPGPQRFDLLLTFLPTLGFFLVTVKFTSFQELRYLMPMLPLMVLGVFLVAGLVWDFPYKTRMLTGVATGLVLLGLATSTPNGLYPGYAAYLDAARTYHDVPFVVVNDNYFNHMKFLPEMMLYHHSLILNTTRGELDVLENDPLLEQEGRVVVSLPVYLDQSALLEQICQSTGFHQVTTLCTSPDGPRDREVKANLYLISR</sequence>
<gene>
    <name evidence="9" type="ORF">IAD31_07160</name>
</gene>
<evidence type="ECO:0000313" key="10">
    <source>
        <dbReference type="Proteomes" id="UP000886879"/>
    </source>
</evidence>
<reference evidence="9" key="2">
    <citation type="journal article" date="2021" name="PeerJ">
        <title>Extensive microbial diversity within the chicken gut microbiome revealed by metagenomics and culture.</title>
        <authorList>
            <person name="Gilroy R."/>
            <person name="Ravi A."/>
            <person name="Getino M."/>
            <person name="Pursley I."/>
            <person name="Horton D.L."/>
            <person name="Alikhan N.F."/>
            <person name="Baker D."/>
            <person name="Gharbi K."/>
            <person name="Hall N."/>
            <person name="Watson M."/>
            <person name="Adriaenssens E.M."/>
            <person name="Foster-Nyarko E."/>
            <person name="Jarju S."/>
            <person name="Secka A."/>
            <person name="Antonio M."/>
            <person name="Oren A."/>
            <person name="Chaudhuri R.R."/>
            <person name="La Ragione R."/>
            <person name="Hildebrand F."/>
            <person name="Pallen M.J."/>
        </authorList>
    </citation>
    <scope>NUCLEOTIDE SEQUENCE</scope>
    <source>
        <strain evidence="9">ChiGjej2B2-12916</strain>
    </source>
</reference>
<name>A0A9D0YTB7_9FIRM</name>
<evidence type="ECO:0000256" key="4">
    <source>
        <dbReference type="ARBA" id="ARBA00022679"/>
    </source>
</evidence>
<feature type="transmembrane region" description="Helical" evidence="8">
    <location>
        <begin position="334"/>
        <end position="353"/>
    </location>
</feature>
<feature type="transmembrane region" description="Helical" evidence="8">
    <location>
        <begin position="6"/>
        <end position="27"/>
    </location>
</feature>
<dbReference type="AlphaFoldDB" id="A0A9D0YTB7"/>
<keyword evidence="5 8" id="KW-0812">Transmembrane</keyword>
<dbReference type="PROSITE" id="PS51257">
    <property type="entry name" value="PROKAR_LIPOPROTEIN"/>
    <property type="match status" value="1"/>
</dbReference>
<keyword evidence="7 8" id="KW-0472">Membrane</keyword>
<keyword evidence="3" id="KW-0328">Glycosyltransferase</keyword>
<keyword evidence="6 8" id="KW-1133">Transmembrane helix</keyword>
<feature type="transmembrane region" description="Helical" evidence="8">
    <location>
        <begin position="156"/>
        <end position="185"/>
    </location>
</feature>
<dbReference type="GO" id="GO:0009103">
    <property type="term" value="P:lipopolysaccharide biosynthetic process"/>
    <property type="evidence" value="ECO:0007669"/>
    <property type="project" value="UniProtKB-ARBA"/>
</dbReference>
<dbReference type="PANTHER" id="PTHR33908:SF11">
    <property type="entry name" value="MEMBRANE PROTEIN"/>
    <property type="match status" value="1"/>
</dbReference>
<feature type="transmembrane region" description="Helical" evidence="8">
    <location>
        <begin position="103"/>
        <end position="120"/>
    </location>
</feature>
<dbReference type="Proteomes" id="UP000886879">
    <property type="component" value="Unassembled WGS sequence"/>
</dbReference>
<evidence type="ECO:0008006" key="11">
    <source>
        <dbReference type="Google" id="ProtNLM"/>
    </source>
</evidence>
<dbReference type="EMBL" id="DVFO01000074">
    <property type="protein sequence ID" value="HIQ61359.1"/>
    <property type="molecule type" value="Genomic_DNA"/>
</dbReference>
<dbReference type="GO" id="GO:0005886">
    <property type="term" value="C:plasma membrane"/>
    <property type="evidence" value="ECO:0007669"/>
    <property type="project" value="UniProtKB-SubCell"/>
</dbReference>
<evidence type="ECO:0000256" key="1">
    <source>
        <dbReference type="ARBA" id="ARBA00004651"/>
    </source>
</evidence>